<dbReference type="Proteomes" id="UP000249390">
    <property type="component" value="Unassembled WGS sequence"/>
</dbReference>
<dbReference type="AlphaFoldDB" id="A0A328DYX4"/>
<evidence type="ECO:0000313" key="2">
    <source>
        <dbReference type="Proteomes" id="UP000249390"/>
    </source>
</evidence>
<accession>A0A328DYX4</accession>
<dbReference type="EMBL" id="NQVE01000082">
    <property type="protein sequence ID" value="RAL49373.1"/>
    <property type="molecule type" value="Genomic_DNA"/>
</dbReference>
<name>A0A328DYX4_9ASTE</name>
<comment type="caution">
    <text evidence="1">The sequence shown here is derived from an EMBL/GenBank/DDBJ whole genome shotgun (WGS) entry which is preliminary data.</text>
</comment>
<protein>
    <submittedName>
        <fullName evidence="1">Uncharacterized protein</fullName>
    </submittedName>
</protein>
<sequence>MFYVLCLSLRRKGIEHWQRVPHGIFDESDLSDYEDKPCLKPDLIINVVDRESGMTELHHATQNLELTELFLRYGTRTDVRCKKNGMLPLTRACLLIHEGFAAFEDFELKRCHDLNHWSESDRALLSFHVKFFKLLGNRSIRYWLLCKAIDVQDSC</sequence>
<gene>
    <name evidence="1" type="ORF">DM860_012806</name>
</gene>
<reference evidence="1 2" key="1">
    <citation type="submission" date="2018-06" db="EMBL/GenBank/DDBJ databases">
        <title>The Genome of Cuscuta australis (Dodder) Provides Insight into the Evolution of Plant Parasitism.</title>
        <authorList>
            <person name="Liu H."/>
        </authorList>
    </citation>
    <scope>NUCLEOTIDE SEQUENCE [LARGE SCALE GENOMIC DNA]</scope>
    <source>
        <strain evidence="2">cv. Yunnan</strain>
        <tissue evidence="1">Vines</tissue>
    </source>
</reference>
<organism evidence="1 2">
    <name type="scientific">Cuscuta australis</name>
    <dbReference type="NCBI Taxonomy" id="267555"/>
    <lineage>
        <taxon>Eukaryota</taxon>
        <taxon>Viridiplantae</taxon>
        <taxon>Streptophyta</taxon>
        <taxon>Embryophyta</taxon>
        <taxon>Tracheophyta</taxon>
        <taxon>Spermatophyta</taxon>
        <taxon>Magnoliopsida</taxon>
        <taxon>eudicotyledons</taxon>
        <taxon>Gunneridae</taxon>
        <taxon>Pentapetalae</taxon>
        <taxon>asterids</taxon>
        <taxon>lamiids</taxon>
        <taxon>Solanales</taxon>
        <taxon>Convolvulaceae</taxon>
        <taxon>Cuscuteae</taxon>
        <taxon>Cuscuta</taxon>
        <taxon>Cuscuta subgen. Grammica</taxon>
        <taxon>Cuscuta sect. Cleistogrammica</taxon>
    </lineage>
</organism>
<keyword evidence="2" id="KW-1185">Reference proteome</keyword>
<evidence type="ECO:0000313" key="1">
    <source>
        <dbReference type="EMBL" id="RAL49373.1"/>
    </source>
</evidence>
<proteinExistence type="predicted"/>